<dbReference type="Gene3D" id="1.20.58.2130">
    <property type="match status" value="1"/>
</dbReference>
<dbReference type="Pfam" id="PF08639">
    <property type="entry name" value="Sld3_STD"/>
    <property type="match status" value="1"/>
</dbReference>
<reference evidence="3" key="1">
    <citation type="submission" date="2023-03" db="EMBL/GenBank/DDBJ databases">
        <title>Massive genome expansion in bonnet fungi (Mycena s.s.) driven by repeated elements and novel gene families across ecological guilds.</title>
        <authorList>
            <consortium name="Lawrence Berkeley National Laboratory"/>
            <person name="Harder C.B."/>
            <person name="Miyauchi S."/>
            <person name="Viragh M."/>
            <person name="Kuo A."/>
            <person name="Thoen E."/>
            <person name="Andreopoulos B."/>
            <person name="Lu D."/>
            <person name="Skrede I."/>
            <person name="Drula E."/>
            <person name="Henrissat B."/>
            <person name="Morin E."/>
            <person name="Kohler A."/>
            <person name="Barry K."/>
            <person name="LaButti K."/>
            <person name="Morin E."/>
            <person name="Salamov A."/>
            <person name="Lipzen A."/>
            <person name="Mereny Z."/>
            <person name="Hegedus B."/>
            <person name="Baldrian P."/>
            <person name="Stursova M."/>
            <person name="Weitz H."/>
            <person name="Taylor A."/>
            <person name="Grigoriev I.V."/>
            <person name="Nagy L.G."/>
            <person name="Martin F."/>
            <person name="Kauserud H."/>
        </authorList>
    </citation>
    <scope>NUCLEOTIDE SEQUENCE</scope>
    <source>
        <strain evidence="3">CBHHK002</strain>
    </source>
</reference>
<feature type="domain" description="DNA replication regulator Sld3 C-terminal" evidence="2">
    <location>
        <begin position="120"/>
        <end position="375"/>
    </location>
</feature>
<name>A0AAD6Z1S7_9AGAR</name>
<gene>
    <name evidence="3" type="ORF">DFH08DRAFT_904435</name>
</gene>
<evidence type="ECO:0000313" key="4">
    <source>
        <dbReference type="Proteomes" id="UP001218218"/>
    </source>
</evidence>
<feature type="region of interest" description="Disordered" evidence="1">
    <location>
        <begin position="264"/>
        <end position="408"/>
    </location>
</feature>
<feature type="compositionally biased region" description="Basic and acidic residues" evidence="1">
    <location>
        <begin position="337"/>
        <end position="386"/>
    </location>
</feature>
<proteinExistence type="predicted"/>
<evidence type="ECO:0000259" key="2">
    <source>
        <dbReference type="Pfam" id="PF08639"/>
    </source>
</evidence>
<evidence type="ECO:0000256" key="1">
    <source>
        <dbReference type="SAM" id="MobiDB-lite"/>
    </source>
</evidence>
<keyword evidence="4" id="KW-1185">Reference proteome</keyword>
<dbReference type="EMBL" id="JARIHO010000109">
    <property type="protein sequence ID" value="KAJ7302962.1"/>
    <property type="molecule type" value="Genomic_DNA"/>
</dbReference>
<comment type="caution">
    <text evidence="3">The sequence shown here is derived from an EMBL/GenBank/DDBJ whole genome shotgun (WGS) entry which is preliminary data.</text>
</comment>
<dbReference type="AlphaFoldDB" id="A0AAD6Z1S7"/>
<feature type="region of interest" description="Disordered" evidence="1">
    <location>
        <begin position="176"/>
        <end position="200"/>
    </location>
</feature>
<feature type="compositionally biased region" description="Basic and acidic residues" evidence="1">
    <location>
        <begin position="318"/>
        <end position="327"/>
    </location>
</feature>
<accession>A0AAD6Z1S7</accession>
<organism evidence="3 4">
    <name type="scientific">Mycena albidolilacea</name>
    <dbReference type="NCBI Taxonomy" id="1033008"/>
    <lineage>
        <taxon>Eukaryota</taxon>
        <taxon>Fungi</taxon>
        <taxon>Dikarya</taxon>
        <taxon>Basidiomycota</taxon>
        <taxon>Agaricomycotina</taxon>
        <taxon>Agaricomycetes</taxon>
        <taxon>Agaricomycetidae</taxon>
        <taxon>Agaricales</taxon>
        <taxon>Marasmiineae</taxon>
        <taxon>Mycenaceae</taxon>
        <taxon>Mycena</taxon>
    </lineage>
</organism>
<protein>
    <recommendedName>
        <fullName evidence="2">DNA replication regulator Sld3 C-terminal domain-containing protein</fullName>
    </recommendedName>
</protein>
<sequence>MALKALQYTIPDTTRVPWTATQEKSISHEFPLNVKDESCDDFIARTYFQFLWLPESIMSLGLLVPSLLRVYAPSTNTDTTSPHPLHALLERLLLTTRSVTNKYHVELPYILANGGGQGEEEESIMWFAVTHEKSEIEGEEPWLNESWRSKWMERMERREVQVQMLLYLLKLSLPGPTPPPEVSSPSKKRRKLGEAPSPSLEDRLEAFMDKLSMWQLVNTLDEGMLHRNKADRDWMQVFCEDIVEPRFRTTVPAQIELLRSKIFPHSPFSDSSDSENERATSPDIPTKRARSGADPGPSRKTLEQPARSRSRSLSVTLAEERDREREGSVGATKRRVLNREVSMKRTFKPREQSSGEIERKEKERAEEKQRAEEEARLAASKQKERNLGVTLVDASPVKPKAVRTDSLR</sequence>
<evidence type="ECO:0000313" key="3">
    <source>
        <dbReference type="EMBL" id="KAJ7302962.1"/>
    </source>
</evidence>
<dbReference type="Proteomes" id="UP001218218">
    <property type="component" value="Unassembled WGS sequence"/>
</dbReference>
<dbReference type="InterPro" id="IPR013948">
    <property type="entry name" value="DNA_replication_reg_Sld3_C"/>
</dbReference>